<proteinExistence type="predicted"/>
<accession>A0A139HHE3</accession>
<gene>
    <name evidence="1" type="ORF">AC578_2148</name>
</gene>
<name>A0A139HHE3_9PEZI</name>
<dbReference type="EMBL" id="LFZN01000049">
    <property type="protein sequence ID" value="KXT01843.1"/>
    <property type="molecule type" value="Genomic_DNA"/>
</dbReference>
<dbReference type="Proteomes" id="UP000070133">
    <property type="component" value="Unassembled WGS sequence"/>
</dbReference>
<protein>
    <submittedName>
        <fullName evidence="1">Uncharacterized protein</fullName>
    </submittedName>
</protein>
<reference evidence="1 2" key="1">
    <citation type="submission" date="2015-07" db="EMBL/GenBank/DDBJ databases">
        <title>Comparative genomics of the Sigatoka disease complex on banana suggests a link between parallel evolutionary changes in Pseudocercospora fijiensis and Pseudocercospora eumusae and increased virulence on the banana host.</title>
        <authorList>
            <person name="Chang T.-C."/>
            <person name="Salvucci A."/>
            <person name="Crous P.W."/>
            <person name="Stergiopoulos I."/>
        </authorList>
    </citation>
    <scope>NUCLEOTIDE SEQUENCE [LARGE SCALE GENOMIC DNA]</scope>
    <source>
        <strain evidence="1 2">CBS 114824</strain>
    </source>
</reference>
<organism evidence="1 2">
    <name type="scientific">Pseudocercospora eumusae</name>
    <dbReference type="NCBI Taxonomy" id="321146"/>
    <lineage>
        <taxon>Eukaryota</taxon>
        <taxon>Fungi</taxon>
        <taxon>Dikarya</taxon>
        <taxon>Ascomycota</taxon>
        <taxon>Pezizomycotina</taxon>
        <taxon>Dothideomycetes</taxon>
        <taxon>Dothideomycetidae</taxon>
        <taxon>Mycosphaerellales</taxon>
        <taxon>Mycosphaerellaceae</taxon>
        <taxon>Pseudocercospora</taxon>
    </lineage>
</organism>
<dbReference type="InterPro" id="IPR027443">
    <property type="entry name" value="IPNS-like_sf"/>
</dbReference>
<comment type="caution">
    <text evidence="1">The sequence shown here is derived from an EMBL/GenBank/DDBJ whole genome shotgun (WGS) entry which is preliminary data.</text>
</comment>
<dbReference type="Gene3D" id="2.60.120.330">
    <property type="entry name" value="B-lactam Antibiotic, Isopenicillin N Synthase, Chain"/>
    <property type="match status" value="1"/>
</dbReference>
<sequence length="88" mass="9738">MRHVSLEILFSAFLSGDSATKKSTAQAILAVFRVLDFLSNHDIPDDELRSTFSESAKFFARLFAQKDQLAWTTPEMGAAVNDINTALT</sequence>
<evidence type="ECO:0000313" key="1">
    <source>
        <dbReference type="EMBL" id="KXT01843.1"/>
    </source>
</evidence>
<keyword evidence="2" id="KW-1185">Reference proteome</keyword>
<dbReference type="AlphaFoldDB" id="A0A139HHE3"/>
<evidence type="ECO:0000313" key="2">
    <source>
        <dbReference type="Proteomes" id="UP000070133"/>
    </source>
</evidence>